<sequence>MHLEMNGNREVIVEGCRNILEYDDHMIKISFKNMSAMFLGRNLSIKCLDTNSLVINGFIISVEFIT</sequence>
<dbReference type="InterPro" id="IPR022476">
    <property type="entry name" value="Spore_YabP/YqfC"/>
</dbReference>
<dbReference type="Proteomes" id="UP001335720">
    <property type="component" value="Chromosome"/>
</dbReference>
<reference evidence="1" key="1">
    <citation type="journal article" date="2023" name="ISME J.">
        <title>Emergence of putative energy parasites within Clostridia revealed by genome analysis of a novel endosymbiotic clade.</title>
        <authorList>
            <person name="Takahashi K."/>
            <person name="Kuwahara H."/>
            <person name="Horikawa Y."/>
            <person name="Izawa K."/>
            <person name="Kato D."/>
            <person name="Inagaki T."/>
            <person name="Yuki M."/>
            <person name="Ohkuma M."/>
            <person name="Hongoh Y."/>
        </authorList>
    </citation>
    <scope>NUCLEOTIDE SEQUENCE</scope>
    <source>
        <strain evidence="1">RsTa-C01</strain>
    </source>
</reference>
<proteinExistence type="predicted"/>
<organism evidence="1">
    <name type="scientific">Candidatus Paraimprobicoccus trichonymphae</name>
    <dbReference type="NCBI Taxonomy" id="3033793"/>
    <lineage>
        <taxon>Bacteria</taxon>
        <taxon>Bacillati</taxon>
        <taxon>Bacillota</taxon>
        <taxon>Clostridia</taxon>
        <taxon>Candidatus Paraimprobicoccus</taxon>
    </lineage>
</organism>
<accession>A0AA48L1M1</accession>
<dbReference type="KEGG" id="ptrh:RsTaC01_0955"/>
<name>A0AA48L1M1_9FIRM</name>
<dbReference type="Pfam" id="PF07873">
    <property type="entry name" value="YabP"/>
    <property type="match status" value="1"/>
</dbReference>
<dbReference type="AlphaFoldDB" id="A0AA48L1M1"/>
<evidence type="ECO:0000313" key="1">
    <source>
        <dbReference type="EMBL" id="BED93015.1"/>
    </source>
</evidence>
<dbReference type="EMBL" id="AP027925">
    <property type="protein sequence ID" value="BED93015.1"/>
    <property type="molecule type" value="Genomic_DNA"/>
</dbReference>
<protein>
    <submittedName>
        <fullName evidence="1">YabP/YqfC family sporulation protein</fullName>
    </submittedName>
</protein>
<gene>
    <name evidence="1" type="ORF">RsTaC01_0955</name>
</gene>